<reference evidence="3 4" key="1">
    <citation type="journal article" date="2015" name="Genome Announc.">
        <title>Expanding the biotechnology potential of lactobacilli through comparative genomics of 213 strains and associated genera.</title>
        <authorList>
            <person name="Sun Z."/>
            <person name="Harris H.M."/>
            <person name="McCann A."/>
            <person name="Guo C."/>
            <person name="Argimon S."/>
            <person name="Zhang W."/>
            <person name="Yang X."/>
            <person name="Jeffery I.B."/>
            <person name="Cooney J.C."/>
            <person name="Kagawa T.F."/>
            <person name="Liu W."/>
            <person name="Song Y."/>
            <person name="Salvetti E."/>
            <person name="Wrobel A."/>
            <person name="Rasinkangas P."/>
            <person name="Parkhill J."/>
            <person name="Rea M.C."/>
            <person name="O'Sullivan O."/>
            <person name="Ritari J."/>
            <person name="Douillard F.P."/>
            <person name="Paul Ross R."/>
            <person name="Yang R."/>
            <person name="Briner A.E."/>
            <person name="Felis G.E."/>
            <person name="de Vos W.M."/>
            <person name="Barrangou R."/>
            <person name="Klaenhammer T.R."/>
            <person name="Caufield P.W."/>
            <person name="Cui Y."/>
            <person name="Zhang H."/>
            <person name="O'Toole P.W."/>
        </authorList>
    </citation>
    <scope>NUCLEOTIDE SEQUENCE [LARGE SCALE GENOMIC DNA]</scope>
    <source>
        <strain evidence="3 4">DSM 20634</strain>
    </source>
</reference>
<dbReference type="InterPro" id="IPR026272">
    <property type="entry name" value="SdpI"/>
</dbReference>
<dbReference type="InterPro" id="IPR012867">
    <property type="entry name" value="DUF1648"/>
</dbReference>
<name>A0A0R2A0Y1_9LACO</name>
<dbReference type="GO" id="GO:0009636">
    <property type="term" value="P:response to toxic substance"/>
    <property type="evidence" value="ECO:0007669"/>
    <property type="project" value="TreeGrafter"/>
</dbReference>
<dbReference type="AlphaFoldDB" id="A0A0R2A0Y1"/>
<dbReference type="RefSeq" id="WP_057779951.1">
    <property type="nucleotide sequence ID" value="NZ_AYYY01000061.1"/>
</dbReference>
<protein>
    <recommendedName>
        <fullName evidence="2">DUF1648 domain-containing protein</fullName>
    </recommendedName>
</protein>
<dbReference type="PANTHER" id="PTHR37810">
    <property type="entry name" value="IMMUNITY PROTEIN SDPI"/>
    <property type="match status" value="1"/>
</dbReference>
<dbReference type="EMBL" id="AYYY01000061">
    <property type="protein sequence ID" value="KRM60744.1"/>
    <property type="molecule type" value="Genomic_DNA"/>
</dbReference>
<evidence type="ECO:0000259" key="2">
    <source>
        <dbReference type="Pfam" id="PF07853"/>
    </source>
</evidence>
<comment type="caution">
    <text evidence="3">The sequence shown here is derived from an EMBL/GenBank/DDBJ whole genome shotgun (WGS) entry which is preliminary data.</text>
</comment>
<keyword evidence="4" id="KW-1185">Reference proteome</keyword>
<organism evidence="3 4">
    <name type="scientific">Paucilactobacillus vaccinostercus DSM 20634</name>
    <dbReference type="NCBI Taxonomy" id="1423813"/>
    <lineage>
        <taxon>Bacteria</taxon>
        <taxon>Bacillati</taxon>
        <taxon>Bacillota</taxon>
        <taxon>Bacilli</taxon>
        <taxon>Lactobacillales</taxon>
        <taxon>Lactobacillaceae</taxon>
        <taxon>Paucilactobacillus</taxon>
    </lineage>
</organism>
<evidence type="ECO:0000313" key="4">
    <source>
        <dbReference type="Proteomes" id="UP000051733"/>
    </source>
</evidence>
<evidence type="ECO:0000256" key="1">
    <source>
        <dbReference type="SAM" id="Phobius"/>
    </source>
</evidence>
<gene>
    <name evidence="3" type="ORF">FC26_GL000226</name>
</gene>
<dbReference type="Proteomes" id="UP000051733">
    <property type="component" value="Unassembled WGS sequence"/>
</dbReference>
<feature type="transmembrane region" description="Helical" evidence="1">
    <location>
        <begin position="52"/>
        <end position="76"/>
    </location>
</feature>
<sequence length="214" mass="24230">MRANKWRVLTITSVIILAPILYGLSLYDELPARMAIHFNINNQPDQWAAKPFVLFGLPILLLALQWICVLITAAKTKTQPPAPRLERVVYSIVPVISVVVYIVTIQFSLGAVTDIRRIILLLIGLVFIALGNYFPTVPVESQWYVSHPHPRINDRDLWRKMSRQLGYAFVVGGILMIVTLFFAPLVSAICLVLVIGWILGLSLYSWYKSRRISS</sequence>
<feature type="transmembrane region" description="Helical" evidence="1">
    <location>
        <begin position="88"/>
        <end position="109"/>
    </location>
</feature>
<accession>A0A0R2A0Y1</accession>
<keyword evidence="1" id="KW-0472">Membrane</keyword>
<dbReference type="PIRSF" id="PIRSF038959">
    <property type="entry name" value="SdpI"/>
    <property type="match status" value="1"/>
</dbReference>
<evidence type="ECO:0000313" key="3">
    <source>
        <dbReference type="EMBL" id="KRM60744.1"/>
    </source>
</evidence>
<dbReference type="PATRIC" id="fig|1423813.3.peg.236"/>
<feature type="transmembrane region" description="Helical" evidence="1">
    <location>
        <begin position="115"/>
        <end position="134"/>
    </location>
</feature>
<dbReference type="Pfam" id="PF07853">
    <property type="entry name" value="DUF1648"/>
    <property type="match status" value="1"/>
</dbReference>
<feature type="transmembrane region" description="Helical" evidence="1">
    <location>
        <begin position="165"/>
        <end position="183"/>
    </location>
</feature>
<dbReference type="STRING" id="1423813.FC26_GL000226"/>
<feature type="domain" description="DUF1648" evidence="2">
    <location>
        <begin position="14"/>
        <end position="61"/>
    </location>
</feature>
<keyword evidence="1" id="KW-0812">Transmembrane</keyword>
<dbReference type="PANTHER" id="PTHR37810:SF5">
    <property type="entry name" value="IMMUNITY PROTEIN SDPI"/>
    <property type="match status" value="1"/>
</dbReference>
<keyword evidence="1" id="KW-1133">Transmembrane helix</keyword>
<proteinExistence type="predicted"/>